<dbReference type="STRING" id="610380.E2BG77"/>
<dbReference type="GO" id="GO:0008017">
    <property type="term" value="F:microtubule binding"/>
    <property type="evidence" value="ECO:0007669"/>
    <property type="project" value="TreeGrafter"/>
</dbReference>
<keyword evidence="6" id="KW-0966">Cell projection</keyword>
<evidence type="ECO:0000313" key="9">
    <source>
        <dbReference type="Proteomes" id="UP000008237"/>
    </source>
</evidence>
<evidence type="ECO:0000256" key="1">
    <source>
        <dbReference type="ARBA" id="ARBA00004138"/>
    </source>
</evidence>
<evidence type="ECO:0000256" key="7">
    <source>
        <dbReference type="SAM" id="Coils"/>
    </source>
</evidence>
<dbReference type="Proteomes" id="UP000008237">
    <property type="component" value="Unassembled WGS sequence"/>
</dbReference>
<dbReference type="GO" id="GO:0036064">
    <property type="term" value="C:ciliary basal body"/>
    <property type="evidence" value="ECO:0007669"/>
    <property type="project" value="TreeGrafter"/>
</dbReference>
<comment type="subcellular location">
    <subcellularLocation>
        <location evidence="1">Cell projection</location>
        <location evidence="1">Cilium</location>
    </subcellularLocation>
</comment>
<proteinExistence type="inferred from homology"/>
<evidence type="ECO:0000256" key="5">
    <source>
        <dbReference type="ARBA" id="ARBA00023069"/>
    </source>
</evidence>
<sequence>MDLYGKDKGNVSLPPRLQPPDFNEAALEEIIVNTQKAFYNLKIAETNKKIQRLEERNKELEDCLKDTDNSIKVFQEKKSQEISGLKLQVAAQVARVEEYKKQVNALESMRIEHNHALKLITINKRYDNTRLKLISQLKLLNAKTNALEDYKSVQKTLEEKFNTQNEVLIHEKEHMSEKLRQIERKFKTDKEK</sequence>
<evidence type="ECO:0000313" key="8">
    <source>
        <dbReference type="EMBL" id="EFN85345.1"/>
    </source>
</evidence>
<comment type="similarity">
    <text evidence="2">Belongs to the CFAP157 family.</text>
</comment>
<keyword evidence="4 7" id="KW-0175">Coiled coil</keyword>
<evidence type="ECO:0000256" key="2">
    <source>
        <dbReference type="ARBA" id="ARBA00010841"/>
    </source>
</evidence>
<dbReference type="PANTHER" id="PTHR31954:SF1">
    <property type="entry name" value="CILIA- AND FLAGELLA-ASSOCIATED PROTEIN 157"/>
    <property type="match status" value="1"/>
</dbReference>
<protein>
    <recommendedName>
        <fullName evidence="3">Cilia- and flagella-associated protein 157</fullName>
    </recommendedName>
</protein>
<gene>
    <name evidence="8" type="ORF">EAI_16029</name>
</gene>
<feature type="coiled-coil region" evidence="7">
    <location>
        <begin position="36"/>
        <end position="116"/>
    </location>
</feature>
<reference evidence="8 9" key="1">
    <citation type="journal article" date="2010" name="Science">
        <title>Genomic comparison of the ants Camponotus floridanus and Harpegnathos saltator.</title>
        <authorList>
            <person name="Bonasio R."/>
            <person name="Zhang G."/>
            <person name="Ye C."/>
            <person name="Mutti N.S."/>
            <person name="Fang X."/>
            <person name="Qin N."/>
            <person name="Donahue G."/>
            <person name="Yang P."/>
            <person name="Li Q."/>
            <person name="Li C."/>
            <person name="Zhang P."/>
            <person name="Huang Z."/>
            <person name="Berger S.L."/>
            <person name="Reinberg D."/>
            <person name="Wang J."/>
            <person name="Liebig J."/>
        </authorList>
    </citation>
    <scope>NUCLEOTIDE SEQUENCE [LARGE SCALE GENOMIC DNA]</scope>
    <source>
        <strain evidence="8 9">R22 G/1</strain>
    </source>
</reference>
<evidence type="ECO:0000256" key="6">
    <source>
        <dbReference type="ARBA" id="ARBA00023273"/>
    </source>
</evidence>
<dbReference type="EMBL" id="GL448115">
    <property type="protein sequence ID" value="EFN85345.1"/>
    <property type="molecule type" value="Genomic_DNA"/>
</dbReference>
<accession>E2BG77</accession>
<dbReference type="PANTHER" id="PTHR31954">
    <property type="entry name" value="CILIA- AND FLAGELLA-ASSOCIATED PROTEIN 157"/>
    <property type="match status" value="1"/>
</dbReference>
<organism evidence="9">
    <name type="scientific">Harpegnathos saltator</name>
    <name type="common">Jerdon's jumping ant</name>
    <dbReference type="NCBI Taxonomy" id="610380"/>
    <lineage>
        <taxon>Eukaryota</taxon>
        <taxon>Metazoa</taxon>
        <taxon>Ecdysozoa</taxon>
        <taxon>Arthropoda</taxon>
        <taxon>Hexapoda</taxon>
        <taxon>Insecta</taxon>
        <taxon>Pterygota</taxon>
        <taxon>Neoptera</taxon>
        <taxon>Endopterygota</taxon>
        <taxon>Hymenoptera</taxon>
        <taxon>Apocrita</taxon>
        <taxon>Aculeata</taxon>
        <taxon>Formicoidea</taxon>
        <taxon>Formicidae</taxon>
        <taxon>Ponerinae</taxon>
        <taxon>Ponerini</taxon>
        <taxon>Harpegnathos</taxon>
    </lineage>
</organism>
<dbReference type="InterPro" id="IPR038844">
    <property type="entry name" value="CFAP157"/>
</dbReference>
<keyword evidence="9" id="KW-1185">Reference proteome</keyword>
<evidence type="ECO:0000256" key="3">
    <source>
        <dbReference type="ARBA" id="ARBA00014087"/>
    </source>
</evidence>
<dbReference type="OrthoDB" id="166611at2759"/>
<dbReference type="InParanoid" id="E2BG77"/>
<keyword evidence="5" id="KW-0969">Cilium</keyword>
<dbReference type="AlphaFoldDB" id="E2BG77"/>
<name>E2BG77_HARSA</name>
<evidence type="ECO:0000256" key="4">
    <source>
        <dbReference type="ARBA" id="ARBA00023054"/>
    </source>
</evidence>
<feature type="coiled-coil region" evidence="7">
    <location>
        <begin position="140"/>
        <end position="192"/>
    </location>
</feature>